<dbReference type="InterPro" id="IPR007271">
    <property type="entry name" value="Nuc_sug_transpt"/>
</dbReference>
<evidence type="ECO:0000256" key="5">
    <source>
        <dbReference type="SAM" id="MobiDB-lite"/>
    </source>
</evidence>
<dbReference type="OrthoDB" id="408493at2759"/>
<dbReference type="GeneID" id="25295844"/>
<name>A0A0D2IEG4_9EURO</name>
<proteinExistence type="predicted"/>
<feature type="transmembrane region" description="Helical" evidence="6">
    <location>
        <begin position="180"/>
        <end position="197"/>
    </location>
</feature>
<feature type="transmembrane region" description="Helical" evidence="6">
    <location>
        <begin position="328"/>
        <end position="353"/>
    </location>
</feature>
<organism evidence="7 8">
    <name type="scientific">Rhinocladiella mackenziei CBS 650.93</name>
    <dbReference type="NCBI Taxonomy" id="1442369"/>
    <lineage>
        <taxon>Eukaryota</taxon>
        <taxon>Fungi</taxon>
        <taxon>Dikarya</taxon>
        <taxon>Ascomycota</taxon>
        <taxon>Pezizomycotina</taxon>
        <taxon>Eurotiomycetes</taxon>
        <taxon>Chaetothyriomycetidae</taxon>
        <taxon>Chaetothyriales</taxon>
        <taxon>Herpotrichiellaceae</taxon>
        <taxon>Rhinocladiella</taxon>
    </lineage>
</organism>
<dbReference type="Proteomes" id="UP000053617">
    <property type="component" value="Unassembled WGS sequence"/>
</dbReference>
<keyword evidence="2 6" id="KW-0812">Transmembrane</keyword>
<feature type="transmembrane region" description="Helical" evidence="6">
    <location>
        <begin position="360"/>
        <end position="377"/>
    </location>
</feature>
<keyword evidence="4 6" id="KW-0472">Membrane</keyword>
<dbReference type="EMBL" id="KN847479">
    <property type="protein sequence ID" value="KIX04219.1"/>
    <property type="molecule type" value="Genomic_DNA"/>
</dbReference>
<feature type="transmembrane region" description="Helical" evidence="6">
    <location>
        <begin position="298"/>
        <end position="316"/>
    </location>
</feature>
<dbReference type="Pfam" id="PF04142">
    <property type="entry name" value="Nuc_sug_transp"/>
    <property type="match status" value="1"/>
</dbReference>
<evidence type="ECO:0000313" key="8">
    <source>
        <dbReference type="Proteomes" id="UP000053617"/>
    </source>
</evidence>
<feature type="region of interest" description="Disordered" evidence="5">
    <location>
        <begin position="437"/>
        <end position="464"/>
    </location>
</feature>
<dbReference type="GO" id="GO:0000139">
    <property type="term" value="C:Golgi membrane"/>
    <property type="evidence" value="ECO:0007669"/>
    <property type="project" value="EnsemblFungi"/>
</dbReference>
<dbReference type="NCBIfam" id="TIGR00803">
    <property type="entry name" value="nst"/>
    <property type="match status" value="2"/>
</dbReference>
<dbReference type="AlphaFoldDB" id="A0A0D2IEG4"/>
<gene>
    <name evidence="7" type="ORF">Z518_07773</name>
</gene>
<sequence length="472" mass="52080">MGVERLGNQPKFMGASLRSITLVTVRVLGLEKPKSTVHKQELMRRQLTIQFSAFILLLHYSRVMPPPDGHRYLPSTAVFLVEALKLAVCLTISLYEISLTVPRSMPATSLLSALGNAIFSGDSWKMAVPASLYTLANSLQYVGISNLDAATFHVTYQFKIFVTALFSVMLLRRPISGRQWISLILLMVGVAIVSLPQDSSATLASSHHARVYVPRSSNPLREHFRMAEPGSHLRKRSATYEGIAEDELALDTPGMDASAGLLAVFGVCVCSGLAGVYFEKVIKESPKSTSLWIRNVQLSVYSLFPAFFIGIIFLDGETVAKYGFFAGYNWIVVLSIVIQTFGAIVAAFCIFYADNISKNFAVSISMVLSSLASFIFFDFTATRHFLLGASVVLLATWLYNTEEARTQRPPSIKISGDEKPLPYTTDVNDMSIQIPKTPLSHEETALATSRPGSPSHKKRKNDSIGYFMEHHD</sequence>
<dbReference type="PANTHER" id="PTHR10231">
    <property type="entry name" value="NUCLEOTIDE-SUGAR TRANSMEMBRANE TRANSPORTER"/>
    <property type="match status" value="1"/>
</dbReference>
<dbReference type="HOGENOM" id="CLU_024645_2_0_1"/>
<accession>A0A0D2IEG4</accession>
<evidence type="ECO:0000256" key="3">
    <source>
        <dbReference type="ARBA" id="ARBA00022989"/>
    </source>
</evidence>
<protein>
    <recommendedName>
        <fullName evidence="9">UDP-galactose transporter</fullName>
    </recommendedName>
</protein>
<dbReference type="VEuPathDB" id="FungiDB:Z518_07773"/>
<dbReference type="GO" id="GO:0097624">
    <property type="term" value="P:UDP-galactose transmembrane import into Golgi lumen"/>
    <property type="evidence" value="ECO:0007669"/>
    <property type="project" value="EnsemblFungi"/>
</dbReference>
<keyword evidence="3 6" id="KW-1133">Transmembrane helix</keyword>
<evidence type="ECO:0008006" key="9">
    <source>
        <dbReference type="Google" id="ProtNLM"/>
    </source>
</evidence>
<keyword evidence="8" id="KW-1185">Reference proteome</keyword>
<dbReference type="InterPro" id="IPR037185">
    <property type="entry name" value="EmrE-like"/>
</dbReference>
<dbReference type="GO" id="GO:0005459">
    <property type="term" value="F:UDP-galactose transmembrane transporter activity"/>
    <property type="evidence" value="ECO:0007669"/>
    <property type="project" value="EnsemblFungi"/>
</dbReference>
<dbReference type="SUPFAM" id="SSF103481">
    <property type="entry name" value="Multidrug resistance efflux transporter EmrE"/>
    <property type="match status" value="1"/>
</dbReference>
<feature type="transmembrane region" description="Helical" evidence="6">
    <location>
        <begin position="257"/>
        <end position="278"/>
    </location>
</feature>
<evidence type="ECO:0000256" key="6">
    <source>
        <dbReference type="SAM" id="Phobius"/>
    </source>
</evidence>
<evidence type="ECO:0000256" key="1">
    <source>
        <dbReference type="ARBA" id="ARBA00004477"/>
    </source>
</evidence>
<evidence type="ECO:0000313" key="7">
    <source>
        <dbReference type="EMBL" id="KIX04219.1"/>
    </source>
</evidence>
<comment type="subcellular location">
    <subcellularLocation>
        <location evidence="1">Endoplasmic reticulum membrane</location>
        <topology evidence="1">Multi-pass membrane protein</topology>
    </subcellularLocation>
</comment>
<reference evidence="7 8" key="1">
    <citation type="submission" date="2015-01" db="EMBL/GenBank/DDBJ databases">
        <title>The Genome Sequence of Rhinocladiella mackenzie CBS 650.93.</title>
        <authorList>
            <consortium name="The Broad Institute Genomics Platform"/>
            <person name="Cuomo C."/>
            <person name="de Hoog S."/>
            <person name="Gorbushina A."/>
            <person name="Stielow B."/>
            <person name="Teixiera M."/>
            <person name="Abouelleil A."/>
            <person name="Chapman S.B."/>
            <person name="Priest M."/>
            <person name="Young S.K."/>
            <person name="Wortman J."/>
            <person name="Nusbaum C."/>
            <person name="Birren B."/>
        </authorList>
    </citation>
    <scope>NUCLEOTIDE SEQUENCE [LARGE SCALE GENOMIC DNA]</scope>
    <source>
        <strain evidence="7 8">CBS 650.93</strain>
    </source>
</reference>
<evidence type="ECO:0000256" key="2">
    <source>
        <dbReference type="ARBA" id="ARBA00022692"/>
    </source>
</evidence>
<evidence type="ECO:0000256" key="4">
    <source>
        <dbReference type="ARBA" id="ARBA00023136"/>
    </source>
</evidence>
<dbReference type="RefSeq" id="XP_013271355.1">
    <property type="nucleotide sequence ID" value="XM_013415901.1"/>
</dbReference>